<proteinExistence type="predicted"/>
<reference evidence="1 2" key="1">
    <citation type="journal article" date="2023" name="Plants (Basel)">
        <title>Bridging the Gap: Combining Genomics and Transcriptomics Approaches to Understand Stylosanthes scabra, an Orphan Legume from the Brazilian Caatinga.</title>
        <authorList>
            <person name="Ferreira-Neto J.R.C."/>
            <person name="da Silva M.D."/>
            <person name="Binneck E."/>
            <person name="de Melo N.F."/>
            <person name="da Silva R.H."/>
            <person name="de Melo A.L.T.M."/>
            <person name="Pandolfi V."/>
            <person name="Bustamante F.O."/>
            <person name="Brasileiro-Vidal A.C."/>
            <person name="Benko-Iseppon A.M."/>
        </authorList>
    </citation>
    <scope>NUCLEOTIDE SEQUENCE [LARGE SCALE GENOMIC DNA]</scope>
    <source>
        <tissue evidence="1">Leaves</tissue>
    </source>
</reference>
<protein>
    <submittedName>
        <fullName evidence="1">Uncharacterized protein</fullName>
    </submittedName>
</protein>
<accession>A0ABU6TEF7</accession>
<name>A0ABU6TEF7_9FABA</name>
<comment type="caution">
    <text evidence="1">The sequence shown here is derived from an EMBL/GenBank/DDBJ whole genome shotgun (WGS) entry which is preliminary data.</text>
</comment>
<organism evidence="1 2">
    <name type="scientific">Stylosanthes scabra</name>
    <dbReference type="NCBI Taxonomy" id="79078"/>
    <lineage>
        <taxon>Eukaryota</taxon>
        <taxon>Viridiplantae</taxon>
        <taxon>Streptophyta</taxon>
        <taxon>Embryophyta</taxon>
        <taxon>Tracheophyta</taxon>
        <taxon>Spermatophyta</taxon>
        <taxon>Magnoliopsida</taxon>
        <taxon>eudicotyledons</taxon>
        <taxon>Gunneridae</taxon>
        <taxon>Pentapetalae</taxon>
        <taxon>rosids</taxon>
        <taxon>fabids</taxon>
        <taxon>Fabales</taxon>
        <taxon>Fabaceae</taxon>
        <taxon>Papilionoideae</taxon>
        <taxon>50 kb inversion clade</taxon>
        <taxon>dalbergioids sensu lato</taxon>
        <taxon>Dalbergieae</taxon>
        <taxon>Pterocarpus clade</taxon>
        <taxon>Stylosanthes</taxon>
    </lineage>
</organism>
<dbReference type="EMBL" id="JASCZI010090774">
    <property type="protein sequence ID" value="MED6146353.1"/>
    <property type="molecule type" value="Genomic_DNA"/>
</dbReference>
<evidence type="ECO:0000313" key="1">
    <source>
        <dbReference type="EMBL" id="MED6146353.1"/>
    </source>
</evidence>
<keyword evidence="2" id="KW-1185">Reference proteome</keyword>
<sequence length="131" mass="14346">MKHSLPSLLLKGSPRCVPSAVTLHSSVCVVAHWRSCFASLSLLSTLLVRVSFLVVAVVLHCSRPLRSSLLVQSCFTTPVPISVHAVPVPPSLQLRCLGRLYLRFQFSLFELLCLSISCNLRTSGHLDYSDG</sequence>
<dbReference type="Proteomes" id="UP001341840">
    <property type="component" value="Unassembled WGS sequence"/>
</dbReference>
<gene>
    <name evidence="1" type="ORF">PIB30_033655</name>
</gene>
<evidence type="ECO:0000313" key="2">
    <source>
        <dbReference type="Proteomes" id="UP001341840"/>
    </source>
</evidence>